<dbReference type="Proteomes" id="UP000821845">
    <property type="component" value="Chromosome 6"/>
</dbReference>
<proteinExistence type="predicted"/>
<gene>
    <name evidence="1" type="ORF">HPB50_001876</name>
</gene>
<sequence length="97" mass="10754">MFLNEKKSRDVGYLLQRAEEYVSAREMVNFGKRDKARLGTIPMEFKAGDSQAVGRHSGVTCARDPDTWHCNARRQAGRQAANGPLRGTSRPASKMGT</sequence>
<dbReference type="EMBL" id="CM023486">
    <property type="protein sequence ID" value="KAH6927336.1"/>
    <property type="molecule type" value="Genomic_DNA"/>
</dbReference>
<evidence type="ECO:0000313" key="1">
    <source>
        <dbReference type="EMBL" id="KAH6927336.1"/>
    </source>
</evidence>
<comment type="caution">
    <text evidence="1">The sequence shown here is derived from an EMBL/GenBank/DDBJ whole genome shotgun (WGS) entry which is preliminary data.</text>
</comment>
<accession>A0ACB7S0A3</accession>
<keyword evidence="2" id="KW-1185">Reference proteome</keyword>
<reference evidence="1" key="1">
    <citation type="submission" date="2020-05" db="EMBL/GenBank/DDBJ databases">
        <title>Large-scale comparative analyses of tick genomes elucidate their genetic diversity and vector capacities.</title>
        <authorList>
            <person name="Jia N."/>
            <person name="Wang J."/>
            <person name="Shi W."/>
            <person name="Du L."/>
            <person name="Sun Y."/>
            <person name="Zhan W."/>
            <person name="Jiang J."/>
            <person name="Wang Q."/>
            <person name="Zhang B."/>
            <person name="Ji P."/>
            <person name="Sakyi L.B."/>
            <person name="Cui X."/>
            <person name="Yuan T."/>
            <person name="Jiang B."/>
            <person name="Yang W."/>
            <person name="Lam T.T.-Y."/>
            <person name="Chang Q."/>
            <person name="Ding S."/>
            <person name="Wang X."/>
            <person name="Zhu J."/>
            <person name="Ruan X."/>
            <person name="Zhao L."/>
            <person name="Wei J."/>
            <person name="Que T."/>
            <person name="Du C."/>
            <person name="Cheng J."/>
            <person name="Dai P."/>
            <person name="Han X."/>
            <person name="Huang E."/>
            <person name="Gao Y."/>
            <person name="Liu J."/>
            <person name="Shao H."/>
            <person name="Ye R."/>
            <person name="Li L."/>
            <person name="Wei W."/>
            <person name="Wang X."/>
            <person name="Wang C."/>
            <person name="Yang T."/>
            <person name="Huo Q."/>
            <person name="Li W."/>
            <person name="Guo W."/>
            <person name="Chen H."/>
            <person name="Zhou L."/>
            <person name="Ni X."/>
            <person name="Tian J."/>
            <person name="Zhou Y."/>
            <person name="Sheng Y."/>
            <person name="Liu T."/>
            <person name="Pan Y."/>
            <person name="Xia L."/>
            <person name="Li J."/>
            <person name="Zhao F."/>
            <person name="Cao W."/>
        </authorList>
    </citation>
    <scope>NUCLEOTIDE SEQUENCE</scope>
    <source>
        <strain evidence="1">Hyas-2018</strain>
    </source>
</reference>
<evidence type="ECO:0000313" key="2">
    <source>
        <dbReference type="Proteomes" id="UP000821845"/>
    </source>
</evidence>
<organism evidence="1 2">
    <name type="scientific">Hyalomma asiaticum</name>
    <name type="common">Tick</name>
    <dbReference type="NCBI Taxonomy" id="266040"/>
    <lineage>
        <taxon>Eukaryota</taxon>
        <taxon>Metazoa</taxon>
        <taxon>Ecdysozoa</taxon>
        <taxon>Arthropoda</taxon>
        <taxon>Chelicerata</taxon>
        <taxon>Arachnida</taxon>
        <taxon>Acari</taxon>
        <taxon>Parasitiformes</taxon>
        <taxon>Ixodida</taxon>
        <taxon>Ixodoidea</taxon>
        <taxon>Ixodidae</taxon>
        <taxon>Hyalomminae</taxon>
        <taxon>Hyalomma</taxon>
    </lineage>
</organism>
<name>A0ACB7S0A3_HYAAI</name>
<protein>
    <submittedName>
        <fullName evidence="1">Uncharacterized protein</fullName>
    </submittedName>
</protein>